<protein>
    <submittedName>
        <fullName evidence="1">Uncharacterized protein</fullName>
    </submittedName>
</protein>
<sequence>MQQSADPGHLRASINHSNTRNNLIDALKFRDQNAFSPTLFLNKSRKHMYKV</sequence>
<name>A0A8E1RKS5_LENKE</name>
<accession>A0A8E1RKS5</accession>
<reference evidence="1 2" key="1">
    <citation type="journal article" date="2015" name="Genome Announc.">
        <title>Expanding the biotechnology potential of lactobacilli through comparative genomics of 213 strains and associated genera.</title>
        <authorList>
            <person name="Sun Z."/>
            <person name="Harris H.M."/>
            <person name="McCann A."/>
            <person name="Guo C."/>
            <person name="Argimon S."/>
            <person name="Zhang W."/>
            <person name="Yang X."/>
            <person name="Jeffery I.B."/>
            <person name="Cooney J.C."/>
            <person name="Kagawa T.F."/>
            <person name="Liu W."/>
            <person name="Song Y."/>
            <person name="Salvetti E."/>
            <person name="Wrobel A."/>
            <person name="Rasinkangas P."/>
            <person name="Parkhill J."/>
            <person name="Rea M.C."/>
            <person name="O'Sullivan O."/>
            <person name="Ritari J."/>
            <person name="Douillard F.P."/>
            <person name="Paul Ross R."/>
            <person name="Yang R."/>
            <person name="Briner A.E."/>
            <person name="Felis G.E."/>
            <person name="de Vos W.M."/>
            <person name="Barrangou R."/>
            <person name="Klaenhammer T.R."/>
            <person name="Caufield P.W."/>
            <person name="Cui Y."/>
            <person name="Zhang H."/>
            <person name="O'Toole P.W."/>
        </authorList>
    </citation>
    <scope>NUCLEOTIDE SEQUENCE [LARGE SCALE GENOMIC DNA]</scope>
    <source>
        <strain evidence="1 2">DSM 20587</strain>
    </source>
</reference>
<gene>
    <name evidence="1" type="ORF">FC95_GL001789</name>
</gene>
<comment type="caution">
    <text evidence="1">The sequence shown here is derived from an EMBL/GenBank/DDBJ whole genome shotgun (WGS) entry which is preliminary data.</text>
</comment>
<evidence type="ECO:0000313" key="2">
    <source>
        <dbReference type="Proteomes" id="UP000051164"/>
    </source>
</evidence>
<organism evidence="1 2">
    <name type="scientific">Lentilactobacillus kefiri DSM 20587 = JCM 5818</name>
    <dbReference type="NCBI Taxonomy" id="1423764"/>
    <lineage>
        <taxon>Bacteria</taxon>
        <taxon>Bacillati</taxon>
        <taxon>Bacillota</taxon>
        <taxon>Bacilli</taxon>
        <taxon>Lactobacillales</taxon>
        <taxon>Lactobacillaceae</taxon>
        <taxon>Lentilactobacillus</taxon>
    </lineage>
</organism>
<evidence type="ECO:0000313" key="1">
    <source>
        <dbReference type="EMBL" id="KRM54084.1"/>
    </source>
</evidence>
<dbReference type="EMBL" id="AYYV01000004">
    <property type="protein sequence ID" value="KRM54084.1"/>
    <property type="molecule type" value="Genomic_DNA"/>
</dbReference>
<proteinExistence type="predicted"/>
<dbReference type="AlphaFoldDB" id="A0A8E1RKS5"/>
<dbReference type="Proteomes" id="UP000051164">
    <property type="component" value="Unassembled WGS sequence"/>
</dbReference>